<comment type="caution">
    <text evidence="2">The sequence shown here is derived from an EMBL/GenBank/DDBJ whole genome shotgun (WGS) entry which is preliminary data.</text>
</comment>
<dbReference type="OrthoDB" id="272481at2759"/>
<protein>
    <submittedName>
        <fullName evidence="2">Uncharacterized protein</fullName>
    </submittedName>
</protein>
<accession>A0A2N5TNZ6</accession>
<organism evidence="2 5">
    <name type="scientific">Puccinia coronata f. sp. avenae</name>
    <dbReference type="NCBI Taxonomy" id="200324"/>
    <lineage>
        <taxon>Eukaryota</taxon>
        <taxon>Fungi</taxon>
        <taxon>Dikarya</taxon>
        <taxon>Basidiomycota</taxon>
        <taxon>Pucciniomycotina</taxon>
        <taxon>Pucciniomycetes</taxon>
        <taxon>Pucciniales</taxon>
        <taxon>Pucciniaceae</taxon>
        <taxon>Puccinia</taxon>
    </lineage>
</organism>
<evidence type="ECO:0000313" key="3">
    <source>
        <dbReference type="EMBL" id="PLW58554.1"/>
    </source>
</evidence>
<evidence type="ECO:0000256" key="1">
    <source>
        <dbReference type="SAM" id="MobiDB-lite"/>
    </source>
</evidence>
<dbReference type="EMBL" id="PGCI01000418">
    <property type="protein sequence ID" value="PLW27227.1"/>
    <property type="molecule type" value="Genomic_DNA"/>
</dbReference>
<proteinExistence type="predicted"/>
<name>A0A2N5TNZ6_9BASI</name>
<sequence>MAMVISKRFLRSMAQPFEIGQDGISLWGLEDILQRQAQQRQTDEAATAEAQMGPLPPGDDDDDDDVDYFVSIGCTEHHQSQALAATGKWDDLCEQELDASASEPCPVVGQPVKPRDSFRTTHAAHSIQQNSAFTIRGSGWQTRSGVFREAEF</sequence>
<dbReference type="Proteomes" id="UP000235388">
    <property type="component" value="Unassembled WGS sequence"/>
</dbReference>
<dbReference type="AlphaFoldDB" id="A0A2N5TNZ6"/>
<dbReference type="STRING" id="200324.A0A2N5TNZ6"/>
<feature type="region of interest" description="Disordered" evidence="1">
    <location>
        <begin position="37"/>
        <end position="65"/>
    </location>
</feature>
<keyword evidence="4" id="KW-1185">Reference proteome</keyword>
<dbReference type="EMBL" id="PGCJ01000002">
    <property type="protein sequence ID" value="PLW58554.1"/>
    <property type="molecule type" value="Genomic_DNA"/>
</dbReference>
<evidence type="ECO:0000313" key="5">
    <source>
        <dbReference type="Proteomes" id="UP000235392"/>
    </source>
</evidence>
<evidence type="ECO:0000313" key="4">
    <source>
        <dbReference type="Proteomes" id="UP000235388"/>
    </source>
</evidence>
<reference evidence="4 5" key="1">
    <citation type="submission" date="2017-11" db="EMBL/GenBank/DDBJ databases">
        <title>De novo assembly and phasing of dikaryotic genomes from two isolates of Puccinia coronata f. sp. avenae, the causal agent of oat crown rust.</title>
        <authorList>
            <person name="Miller M.E."/>
            <person name="Zhang Y."/>
            <person name="Omidvar V."/>
            <person name="Sperschneider J."/>
            <person name="Schwessinger B."/>
            <person name="Raley C."/>
            <person name="Palmer J.M."/>
            <person name="Garnica D."/>
            <person name="Upadhyaya N."/>
            <person name="Rathjen J."/>
            <person name="Taylor J.M."/>
            <person name="Park R.F."/>
            <person name="Dodds P.N."/>
            <person name="Hirsch C.D."/>
            <person name="Kianian S.F."/>
            <person name="Figueroa M."/>
        </authorList>
    </citation>
    <scope>NUCLEOTIDE SEQUENCE [LARGE SCALE GENOMIC DNA]</scope>
    <source>
        <strain evidence="3">12NC29</strain>
        <strain evidence="2">12SD80</strain>
    </source>
</reference>
<gene>
    <name evidence="3" type="ORF">PCANC_00155</name>
    <name evidence="2" type="ORF">PCASD_14209</name>
</gene>
<dbReference type="Proteomes" id="UP000235392">
    <property type="component" value="Unassembled WGS sequence"/>
</dbReference>
<evidence type="ECO:0000313" key="2">
    <source>
        <dbReference type="EMBL" id="PLW27227.1"/>
    </source>
</evidence>